<name>A0A084Y6Y0_9PROT</name>
<dbReference type="AlphaFoldDB" id="A0A084Y6Y0"/>
<evidence type="ECO:0000313" key="2">
    <source>
        <dbReference type="Proteomes" id="UP000020077"/>
    </source>
</evidence>
<reference evidence="1 2" key="1">
    <citation type="submission" date="2014-02" db="EMBL/GenBank/DDBJ databases">
        <title>Expanding our view of genomic diversity in Candidatus Accumulibacter clades.</title>
        <authorList>
            <person name="Skennerton C.T."/>
            <person name="Barr J.J."/>
            <person name="Slater F.R."/>
            <person name="Bond P.L."/>
            <person name="Tyson G.W."/>
        </authorList>
    </citation>
    <scope>NUCLEOTIDE SEQUENCE [LARGE SCALE GENOMIC DNA]</scope>
    <source>
        <strain evidence="2">BA-91</strain>
    </source>
</reference>
<sequence>MWIFLTDSFLSIVDKGDPTGSTLLVRARRSGDIERVFPEAQVIEGAGTDYRYRARILRSQVADTIAESVRKIEYGNFKNQVAENDRHDAYFDVWRAMNRFQEGTRRK</sequence>
<protein>
    <submittedName>
        <fullName evidence="1">Uncharacterized protein</fullName>
    </submittedName>
</protein>
<organism evidence="1 2">
    <name type="scientific">Candidatus Accumulibacter phosphatis</name>
    <dbReference type="NCBI Taxonomy" id="327160"/>
    <lineage>
        <taxon>Bacteria</taxon>
        <taxon>Pseudomonadati</taxon>
        <taxon>Pseudomonadota</taxon>
        <taxon>Betaproteobacteria</taxon>
        <taxon>Candidatus Accumulibacter</taxon>
    </lineage>
</organism>
<proteinExistence type="predicted"/>
<dbReference type="EMBL" id="JDVG02000696">
    <property type="protein sequence ID" value="KFB70474.1"/>
    <property type="molecule type" value="Genomic_DNA"/>
</dbReference>
<accession>A0A084Y6Y0</accession>
<dbReference type="Proteomes" id="UP000020077">
    <property type="component" value="Unassembled WGS sequence"/>
</dbReference>
<evidence type="ECO:0000313" key="1">
    <source>
        <dbReference type="EMBL" id="KFB70474.1"/>
    </source>
</evidence>
<comment type="caution">
    <text evidence="1">The sequence shown here is derived from an EMBL/GenBank/DDBJ whole genome shotgun (WGS) entry which is preliminary data.</text>
</comment>
<gene>
    <name evidence="1" type="ORF">AW09_004428</name>
</gene>